<dbReference type="Pfam" id="PF05135">
    <property type="entry name" value="Phage_connect_1"/>
    <property type="match status" value="1"/>
</dbReference>
<evidence type="ECO:0008006" key="2">
    <source>
        <dbReference type="Google" id="ProtNLM"/>
    </source>
</evidence>
<comment type="caution">
    <text evidence="1">The sequence shown here is derived from an EMBL/GenBank/DDBJ whole genome shotgun (WGS) entry which is preliminary data.</text>
</comment>
<proteinExistence type="predicted"/>
<reference evidence="1" key="1">
    <citation type="journal article" date="2015" name="Nature">
        <title>Complex archaea that bridge the gap between prokaryotes and eukaryotes.</title>
        <authorList>
            <person name="Spang A."/>
            <person name="Saw J.H."/>
            <person name="Jorgensen S.L."/>
            <person name="Zaremba-Niedzwiedzka K."/>
            <person name="Martijn J."/>
            <person name="Lind A.E."/>
            <person name="van Eijk R."/>
            <person name="Schleper C."/>
            <person name="Guy L."/>
            <person name="Ettema T.J."/>
        </authorList>
    </citation>
    <scope>NUCLEOTIDE SEQUENCE</scope>
</reference>
<dbReference type="InterPro" id="IPR011738">
    <property type="entry name" value="Phage_CHP"/>
</dbReference>
<sequence length="205" mass="22423">MANPRWRLELKTVPSIEPITTATAKSHLRVTVTDDDTLIDSLVKAAREYAETATRRALITQTWLLKADGFPSLSSDVIYVPLPPLASVTSITYVDTNGDTQTWAASKYDVSAPKGEHAAHGRIALAFGETWPSTRKQIDAVTIEFKAGYGDAASDVPEGIILAMKLLLAHWYDHREAVAHAQTVVEVPLGAKALLHSYRALRFEA</sequence>
<dbReference type="EMBL" id="LAZR01015714">
    <property type="protein sequence ID" value="KKM07694.1"/>
    <property type="molecule type" value="Genomic_DNA"/>
</dbReference>
<dbReference type="Gene3D" id="1.10.3230.30">
    <property type="entry name" value="Phage gp6-like head-tail connector protein"/>
    <property type="match status" value="1"/>
</dbReference>
<dbReference type="InterPro" id="IPR021146">
    <property type="entry name" value="Phage_gp6-like_head-tail"/>
</dbReference>
<name>A0A0F9H995_9ZZZZ</name>
<accession>A0A0F9H995</accession>
<dbReference type="NCBIfam" id="TIGR02215">
    <property type="entry name" value="phage_chp_gp8"/>
    <property type="match status" value="1"/>
</dbReference>
<dbReference type="InterPro" id="IPR006450">
    <property type="entry name" value="Phage_HK97_gp6-like"/>
</dbReference>
<evidence type="ECO:0000313" key="1">
    <source>
        <dbReference type="EMBL" id="KKM07694.1"/>
    </source>
</evidence>
<organism evidence="1">
    <name type="scientific">marine sediment metagenome</name>
    <dbReference type="NCBI Taxonomy" id="412755"/>
    <lineage>
        <taxon>unclassified sequences</taxon>
        <taxon>metagenomes</taxon>
        <taxon>ecological metagenomes</taxon>
    </lineage>
</organism>
<dbReference type="NCBIfam" id="TIGR01560">
    <property type="entry name" value="put_DNA_pack"/>
    <property type="match status" value="2"/>
</dbReference>
<dbReference type="CDD" id="cd08054">
    <property type="entry name" value="gp6"/>
    <property type="match status" value="1"/>
</dbReference>
<dbReference type="AlphaFoldDB" id="A0A0F9H995"/>
<protein>
    <recommendedName>
        <fullName evidence="2">Phage gp6-like head-tail connector protein</fullName>
    </recommendedName>
</protein>
<gene>
    <name evidence="1" type="ORF">LCGC14_1731390</name>
</gene>